<comment type="caution">
    <text evidence="2">The sequence shown here is derived from an EMBL/GenBank/DDBJ whole genome shotgun (WGS) entry which is preliminary data.</text>
</comment>
<evidence type="ECO:0000313" key="3">
    <source>
        <dbReference type="Proteomes" id="UP001281410"/>
    </source>
</evidence>
<dbReference type="AlphaFoldDB" id="A0AAE0B5Y0"/>
<keyword evidence="3" id="KW-1185">Reference proteome</keyword>
<dbReference type="Pfam" id="PF03108">
    <property type="entry name" value="DBD_Tnp_Mut"/>
    <property type="match status" value="1"/>
</dbReference>
<evidence type="ECO:0000259" key="1">
    <source>
        <dbReference type="Pfam" id="PF03108"/>
    </source>
</evidence>
<dbReference type="Proteomes" id="UP001281410">
    <property type="component" value="Unassembled WGS sequence"/>
</dbReference>
<sequence length="388" mass="44478">MGGKSSGEGSVVVLGRKPPQMRPETVQNMWVSYWVSRVKNRVRVRHAQLDQGWDALSRPNIPLYEGHKGLFTEVEISSVKKKKTAVKKTPPSEAKRRFSTVTCQFMLKLYASVFVSYMVVYLNMGAKKLVIYHGGSWVANCYEGGMTKWVHVSIGLTYDGLVKLVQDVAKVNADRYTLELCSLAFTNSGTARPRIENDKDVSCMMDEDKLLPEVYFTVSKKRCFLSRGWVDSVDQSCEHASPRAWIIPRSERYSFEPISMEESISDEGRLYKGKIFQCKKDLKRTLHMYALKEQFEVHIRRSSKTRYEARCKDDECEFQLRAFKMQKGEYWVVRMFLKDHTCNIDGFHAHLRQANSWTVGELLAPKLQGHGHSLKSKDIMPSEVGGTT</sequence>
<protein>
    <recommendedName>
        <fullName evidence="1">Transposase MuDR plant domain-containing protein</fullName>
    </recommendedName>
</protein>
<accession>A0AAE0B5Y0</accession>
<feature type="domain" description="Transposase MuDR plant" evidence="1">
    <location>
        <begin position="272"/>
        <end position="326"/>
    </location>
</feature>
<name>A0AAE0B5Y0_9ROSI</name>
<gene>
    <name evidence="2" type="ORF">Dsin_001801</name>
</gene>
<proteinExistence type="predicted"/>
<dbReference type="InterPro" id="IPR004332">
    <property type="entry name" value="Transposase_MuDR"/>
</dbReference>
<organism evidence="2 3">
    <name type="scientific">Dipteronia sinensis</name>
    <dbReference type="NCBI Taxonomy" id="43782"/>
    <lineage>
        <taxon>Eukaryota</taxon>
        <taxon>Viridiplantae</taxon>
        <taxon>Streptophyta</taxon>
        <taxon>Embryophyta</taxon>
        <taxon>Tracheophyta</taxon>
        <taxon>Spermatophyta</taxon>
        <taxon>Magnoliopsida</taxon>
        <taxon>eudicotyledons</taxon>
        <taxon>Gunneridae</taxon>
        <taxon>Pentapetalae</taxon>
        <taxon>rosids</taxon>
        <taxon>malvids</taxon>
        <taxon>Sapindales</taxon>
        <taxon>Sapindaceae</taxon>
        <taxon>Hippocastanoideae</taxon>
        <taxon>Acereae</taxon>
        <taxon>Dipteronia</taxon>
    </lineage>
</organism>
<dbReference type="EMBL" id="JANJYJ010000001">
    <property type="protein sequence ID" value="KAK3229920.1"/>
    <property type="molecule type" value="Genomic_DNA"/>
</dbReference>
<evidence type="ECO:0000313" key="2">
    <source>
        <dbReference type="EMBL" id="KAK3229920.1"/>
    </source>
</evidence>
<reference evidence="2" key="1">
    <citation type="journal article" date="2023" name="Plant J.">
        <title>Genome sequences and population genomics provide insights into the demographic history, inbreeding, and mutation load of two 'living fossil' tree species of Dipteronia.</title>
        <authorList>
            <person name="Feng Y."/>
            <person name="Comes H.P."/>
            <person name="Chen J."/>
            <person name="Zhu S."/>
            <person name="Lu R."/>
            <person name="Zhang X."/>
            <person name="Li P."/>
            <person name="Qiu J."/>
            <person name="Olsen K.M."/>
            <person name="Qiu Y."/>
        </authorList>
    </citation>
    <scope>NUCLEOTIDE SEQUENCE</scope>
    <source>
        <strain evidence="2">NBL</strain>
    </source>
</reference>